<feature type="chain" id="PRO_5045747589" evidence="1">
    <location>
        <begin position="38"/>
        <end position="201"/>
    </location>
</feature>
<feature type="signal peptide" evidence="1">
    <location>
        <begin position="1"/>
        <end position="37"/>
    </location>
</feature>
<keyword evidence="3" id="KW-1185">Reference proteome</keyword>
<protein>
    <submittedName>
        <fullName evidence="2">Uncharacterized protein</fullName>
    </submittedName>
</protein>
<reference evidence="2" key="1">
    <citation type="submission" date="2022-04" db="EMBL/GenBank/DDBJ databases">
        <title>Whole genome sequence of Sphaerotilus sp. FB-5.</title>
        <authorList>
            <person name="Takeda M."/>
            <person name="Narihara S."/>
            <person name="Akimoto M."/>
            <person name="Akimoto R."/>
            <person name="Nishiyashiki S."/>
            <person name="Murakami T."/>
        </authorList>
    </citation>
    <scope>NUCLEOTIDE SEQUENCE</scope>
    <source>
        <strain evidence="2">FB-5</strain>
    </source>
</reference>
<evidence type="ECO:0000313" key="3">
    <source>
        <dbReference type="Proteomes" id="UP001057498"/>
    </source>
</evidence>
<evidence type="ECO:0000313" key="2">
    <source>
        <dbReference type="EMBL" id="BDI07742.1"/>
    </source>
</evidence>
<proteinExistence type="predicted"/>
<organism evidence="2 3">
    <name type="scientific">Sphaerotilus microaerophilus</name>
    <dbReference type="NCBI Taxonomy" id="2914710"/>
    <lineage>
        <taxon>Bacteria</taxon>
        <taxon>Pseudomonadati</taxon>
        <taxon>Pseudomonadota</taxon>
        <taxon>Betaproteobacteria</taxon>
        <taxon>Burkholderiales</taxon>
        <taxon>Sphaerotilaceae</taxon>
        <taxon>Sphaerotilus</taxon>
    </lineage>
</organism>
<keyword evidence="1" id="KW-0732">Signal</keyword>
<accession>A0ABN6PTL0</accession>
<name>A0ABN6PTL0_9BURK</name>
<dbReference type="Proteomes" id="UP001057498">
    <property type="component" value="Chromosome"/>
</dbReference>
<evidence type="ECO:0000256" key="1">
    <source>
        <dbReference type="SAM" id="SignalP"/>
    </source>
</evidence>
<gene>
    <name evidence="2" type="ORF">CATMQ487_47120</name>
</gene>
<sequence>MNKGRCGWAVVRRLAGIHGGRTALLVALALAGSAATAFDFNGRKTLVAVTADGARTPLGSIDFTPAAGAPTTFRLTLKTEVFTDHFLSMREFKCLNAAQEISCHVPYPYPTPATVGPGQLAWLEHSLLFLFKSPAEFGAKLWNGVYYEFQEQGAALVGTPKAVDLNEISAPPRDPSIPPFKKALRHDMPPQARWLRELVIE</sequence>
<dbReference type="EMBL" id="AP025730">
    <property type="protein sequence ID" value="BDI07742.1"/>
    <property type="molecule type" value="Genomic_DNA"/>
</dbReference>